<proteinExistence type="predicted"/>
<dbReference type="Proteomes" id="UP000298656">
    <property type="component" value="Chromosome 1"/>
</dbReference>
<evidence type="ECO:0000313" key="1">
    <source>
        <dbReference type="EMBL" id="QCP50239.1"/>
    </source>
</evidence>
<dbReference type="RefSeq" id="WP_137333058.1">
    <property type="nucleotide sequence ID" value="NZ_CP040077.1"/>
</dbReference>
<evidence type="ECO:0000313" key="2">
    <source>
        <dbReference type="Proteomes" id="UP000298656"/>
    </source>
</evidence>
<keyword evidence="2" id="KW-1185">Reference proteome</keyword>
<organism evidence="1 2">
    <name type="scientific">Trinickia violacea</name>
    <dbReference type="NCBI Taxonomy" id="2571746"/>
    <lineage>
        <taxon>Bacteria</taxon>
        <taxon>Pseudomonadati</taxon>
        <taxon>Pseudomonadota</taxon>
        <taxon>Betaproteobacteria</taxon>
        <taxon>Burkholderiales</taxon>
        <taxon>Burkholderiaceae</taxon>
        <taxon>Trinickia</taxon>
    </lineage>
</organism>
<reference evidence="1 2" key="1">
    <citation type="submission" date="2019-05" db="EMBL/GenBank/DDBJ databases">
        <title>Burkholderia sp. DHOD12, isolated from subtropical forest soil.</title>
        <authorList>
            <person name="Gao Z.-H."/>
            <person name="Qiu L.-H."/>
        </authorList>
    </citation>
    <scope>NUCLEOTIDE SEQUENCE [LARGE SCALE GENOMIC DNA]</scope>
    <source>
        <strain evidence="1 2">DHOD12</strain>
    </source>
</reference>
<dbReference type="EMBL" id="CP040077">
    <property type="protein sequence ID" value="QCP50239.1"/>
    <property type="molecule type" value="Genomic_DNA"/>
</dbReference>
<dbReference type="KEGG" id="tvl:FAZ95_14245"/>
<dbReference type="AlphaFoldDB" id="A0A4P8IWM7"/>
<name>A0A4P8IWM7_9BURK</name>
<accession>A0A4P8IWM7</accession>
<dbReference type="OrthoDB" id="8966248at2"/>
<sequence length="81" mass="8948">MEDSLLLEGNGYYCHCSVFEVKPGAWEASVLFERKSDHATGKTLIDGKRHKLSATFASRDEAMQAVSKYALDHAARDDTGL</sequence>
<protein>
    <submittedName>
        <fullName evidence="1">Uncharacterized protein</fullName>
    </submittedName>
</protein>
<gene>
    <name evidence="1" type="ORF">FAZ95_14245</name>
</gene>